<keyword evidence="7" id="KW-1185">Reference proteome</keyword>
<feature type="non-terminal residue" evidence="6">
    <location>
        <position position="1"/>
    </location>
</feature>
<feature type="binding site" evidence="3">
    <location>
        <position position="43"/>
    </location>
    <ligand>
        <name>3'-phosphoadenylyl sulfate</name>
        <dbReference type="ChEBI" id="CHEBI:58339"/>
    </ligand>
</feature>
<dbReference type="PANTHER" id="PTHR10605">
    <property type="entry name" value="HEPARAN SULFATE SULFOTRANSFERASE"/>
    <property type="match status" value="1"/>
</dbReference>
<dbReference type="PANTHER" id="PTHR10605:SF72">
    <property type="entry name" value="HEPARAN SULFATE 3-O SULFOTRANSFERASE-B, ISOFORM A"/>
    <property type="match status" value="1"/>
</dbReference>
<gene>
    <name evidence="6" type="ORF">BaRGS_00002423</name>
</gene>
<dbReference type="AlphaFoldDB" id="A0ABD0M4P0"/>
<evidence type="ECO:0000313" key="7">
    <source>
        <dbReference type="Proteomes" id="UP001519460"/>
    </source>
</evidence>
<keyword evidence="1" id="KW-0808">Transferase</keyword>
<keyword evidence="2" id="KW-0325">Glycoprotein</keyword>
<accession>A0ABD0M4P0</accession>
<keyword evidence="4" id="KW-1015">Disulfide bond</keyword>
<dbReference type="Proteomes" id="UP001519460">
    <property type="component" value="Unassembled WGS sequence"/>
</dbReference>
<name>A0ABD0M4P0_9CAEN</name>
<feature type="disulfide bond" evidence="4">
    <location>
        <begin position="152"/>
        <end position="165"/>
    </location>
</feature>
<evidence type="ECO:0000256" key="1">
    <source>
        <dbReference type="ARBA" id="ARBA00022679"/>
    </source>
</evidence>
<dbReference type="Pfam" id="PF00685">
    <property type="entry name" value="Sulfotransfer_1"/>
    <property type="match status" value="1"/>
</dbReference>
<evidence type="ECO:0000256" key="4">
    <source>
        <dbReference type="PIRSR" id="PIRSR637359-3"/>
    </source>
</evidence>
<dbReference type="SUPFAM" id="SSF52540">
    <property type="entry name" value="P-loop containing nucleoside triphosphate hydrolases"/>
    <property type="match status" value="1"/>
</dbReference>
<evidence type="ECO:0000256" key="2">
    <source>
        <dbReference type="ARBA" id="ARBA00023180"/>
    </source>
</evidence>
<dbReference type="InterPro" id="IPR027417">
    <property type="entry name" value="P-loop_NTPase"/>
</dbReference>
<organism evidence="6 7">
    <name type="scientific">Batillaria attramentaria</name>
    <dbReference type="NCBI Taxonomy" id="370345"/>
    <lineage>
        <taxon>Eukaryota</taxon>
        <taxon>Metazoa</taxon>
        <taxon>Spiralia</taxon>
        <taxon>Lophotrochozoa</taxon>
        <taxon>Mollusca</taxon>
        <taxon>Gastropoda</taxon>
        <taxon>Caenogastropoda</taxon>
        <taxon>Sorbeoconcha</taxon>
        <taxon>Cerithioidea</taxon>
        <taxon>Batillariidae</taxon>
        <taxon>Batillaria</taxon>
    </lineage>
</organism>
<proteinExistence type="predicted"/>
<sequence>SLMPVTVDGQLTMEKTPSYFITREVPKRVQTMSREVKLLVVVRDPVTRAISDYVQASSKRDGKMKPFEHMALLDHRLGIINTSWGAIRIGVYTKHLDRWFKYFPRKQFHFVSGEQLISNPAQVMAEVQEFLGLKPYITEKHFYMNATRGFPCLVKYPETNSKPHCLGKTKGRRHPNVDPHVIERLRDFYRPFNAKFYQMVGQNFAWS</sequence>
<dbReference type="GO" id="GO:0016740">
    <property type="term" value="F:transferase activity"/>
    <property type="evidence" value="ECO:0007669"/>
    <property type="project" value="UniProtKB-KW"/>
</dbReference>
<dbReference type="EMBL" id="JACVVK020000007">
    <property type="protein sequence ID" value="KAK7506311.1"/>
    <property type="molecule type" value="Genomic_DNA"/>
</dbReference>
<evidence type="ECO:0000259" key="5">
    <source>
        <dbReference type="Pfam" id="PF00685"/>
    </source>
</evidence>
<evidence type="ECO:0000313" key="6">
    <source>
        <dbReference type="EMBL" id="KAK7506311.1"/>
    </source>
</evidence>
<dbReference type="InterPro" id="IPR037359">
    <property type="entry name" value="NST/OST"/>
</dbReference>
<feature type="domain" description="Sulfotransferase" evidence="5">
    <location>
        <begin position="30"/>
        <end position="190"/>
    </location>
</feature>
<comment type="caution">
    <text evidence="6">The sequence shown here is derived from an EMBL/GenBank/DDBJ whole genome shotgun (WGS) entry which is preliminary data.</text>
</comment>
<evidence type="ECO:0000256" key="3">
    <source>
        <dbReference type="PIRSR" id="PIRSR637359-2"/>
    </source>
</evidence>
<feature type="binding site" evidence="3">
    <location>
        <begin position="170"/>
        <end position="174"/>
    </location>
    <ligand>
        <name>3'-phosphoadenylyl sulfate</name>
        <dbReference type="ChEBI" id="CHEBI:58339"/>
    </ligand>
</feature>
<reference evidence="6 7" key="1">
    <citation type="journal article" date="2023" name="Sci. Data">
        <title>Genome assembly of the Korean intertidal mud-creeper Batillaria attramentaria.</title>
        <authorList>
            <person name="Patra A.K."/>
            <person name="Ho P.T."/>
            <person name="Jun S."/>
            <person name="Lee S.J."/>
            <person name="Kim Y."/>
            <person name="Won Y.J."/>
        </authorList>
    </citation>
    <scope>NUCLEOTIDE SEQUENCE [LARGE SCALE GENOMIC DNA]</scope>
    <source>
        <strain evidence="6">Wonlab-2016</strain>
    </source>
</reference>
<dbReference type="Gene3D" id="3.40.50.300">
    <property type="entry name" value="P-loop containing nucleotide triphosphate hydrolases"/>
    <property type="match status" value="1"/>
</dbReference>
<protein>
    <recommendedName>
        <fullName evidence="5">Sulfotransferase domain-containing protein</fullName>
    </recommendedName>
</protein>
<dbReference type="InterPro" id="IPR000863">
    <property type="entry name" value="Sulfotransferase_dom"/>
</dbReference>
<feature type="binding site" evidence="3">
    <location>
        <position position="51"/>
    </location>
    <ligand>
        <name>3'-phosphoadenylyl sulfate</name>
        <dbReference type="ChEBI" id="CHEBI:58339"/>
    </ligand>
</feature>